<keyword evidence="2" id="KW-1185">Reference proteome</keyword>
<evidence type="ECO:0000313" key="2">
    <source>
        <dbReference type="Proteomes" id="UP000830639"/>
    </source>
</evidence>
<dbReference type="PANTHER" id="PTHR41260">
    <property type="entry name" value="PROTEIN ECSC"/>
    <property type="match status" value="1"/>
</dbReference>
<dbReference type="RefSeq" id="WP_248268159.1">
    <property type="nucleotide sequence ID" value="NZ_CP096034.1"/>
</dbReference>
<sequence>MDQMKEYNLWLELNDMIEKKQQQQNLNKLELMYQNASNFLLQKIPQSYSNTFNEFFSTAFFHTQSLIQTTKQFQEKKLDILHRAQILKSDIKTISDLRKLPLRQLNFLAEQEISKALIVSSVQGGISGTSTKLALFGDLPSLLFINLKTVQEIALCYGYDVSIPKEMECSLKVLQGAILPSTEKYVVWSNLMNDILKHEDSDVFATWENEFNGEGVYYTVILQMCKLLMIHSLRNKVLGGIPLLGVTVGAKWNESFTKNVLEYTKKFYQYRILSQRVKHEPTD</sequence>
<gene>
    <name evidence="1" type="ORF">MY490_04440</name>
</gene>
<dbReference type="Pfam" id="PF12787">
    <property type="entry name" value="EcsC"/>
    <property type="match status" value="1"/>
</dbReference>
<dbReference type="PANTHER" id="PTHR41260:SF1">
    <property type="entry name" value="PROTEIN ECSC"/>
    <property type="match status" value="1"/>
</dbReference>
<protein>
    <submittedName>
        <fullName evidence="1">EcsC family protein</fullName>
    </submittedName>
</protein>
<organism evidence="1 2">
    <name type="scientific">Gottfriedia acidiceleris</name>
    <dbReference type="NCBI Taxonomy" id="371036"/>
    <lineage>
        <taxon>Bacteria</taxon>
        <taxon>Bacillati</taxon>
        <taxon>Bacillota</taxon>
        <taxon>Bacilli</taxon>
        <taxon>Bacillales</taxon>
        <taxon>Bacillaceae</taxon>
        <taxon>Gottfriedia</taxon>
    </lineage>
</organism>
<proteinExistence type="predicted"/>
<evidence type="ECO:0000313" key="1">
    <source>
        <dbReference type="EMBL" id="UPM55099.1"/>
    </source>
</evidence>
<name>A0ABY4JMM5_9BACI</name>
<reference evidence="1 2" key="1">
    <citation type="submission" date="2022-04" db="EMBL/GenBank/DDBJ databases">
        <title>Mechanism of arsenic methylation and mitigation arsenic toxicity by Bacillus sp. LH14 from an Arsenic-Contaminated Paddy Soil.</title>
        <authorList>
            <person name="Wang D."/>
        </authorList>
    </citation>
    <scope>NUCLEOTIDE SEQUENCE [LARGE SCALE GENOMIC DNA]</scope>
    <source>
        <strain evidence="1 2">LH14</strain>
    </source>
</reference>
<dbReference type="EMBL" id="CP096034">
    <property type="protein sequence ID" value="UPM55099.1"/>
    <property type="molecule type" value="Genomic_DNA"/>
</dbReference>
<dbReference type="InterPro" id="IPR024787">
    <property type="entry name" value="EcsC"/>
</dbReference>
<accession>A0ABY4JMM5</accession>
<dbReference type="Proteomes" id="UP000830639">
    <property type="component" value="Chromosome"/>
</dbReference>